<proteinExistence type="predicted"/>
<dbReference type="EMBL" id="PP848842">
    <property type="protein sequence ID" value="XCG96197.1"/>
    <property type="molecule type" value="Genomic_DNA"/>
</dbReference>
<feature type="transmembrane region" description="Helical" evidence="1">
    <location>
        <begin position="21"/>
        <end position="41"/>
    </location>
</feature>
<name>A0AAU8ECM4_9VIRU</name>
<dbReference type="InterPro" id="IPR057700">
    <property type="entry name" value="DUF7940"/>
</dbReference>
<organism evidence="2">
    <name type="scientific">Klebsiella phage vB_Kpn16-P2</name>
    <dbReference type="NCBI Taxonomy" id="3230846"/>
    <lineage>
        <taxon>Viruses</taxon>
    </lineage>
</organism>
<reference evidence="2" key="1">
    <citation type="submission" date="2024-05" db="EMBL/GenBank/DDBJ databases">
        <authorList>
            <person name="Ferriol-Gonzalez C."/>
            <person name="Concha-Eloko R."/>
            <person name="Bernabeu-Gimeno M."/>
            <person name="Fernandez-Cuenca F."/>
            <person name="Canada-Garcia J.E."/>
            <person name="Garcia-Cobos S."/>
            <person name="Sanjuan R."/>
            <person name="Domingo-Calap P."/>
        </authorList>
    </citation>
    <scope>NUCLEOTIDE SEQUENCE</scope>
</reference>
<evidence type="ECO:0000313" key="2">
    <source>
        <dbReference type="EMBL" id="XCG96197.1"/>
    </source>
</evidence>
<accession>A0AAU8ECM4</accession>
<dbReference type="Pfam" id="PF25612">
    <property type="entry name" value="DUF7940"/>
    <property type="match status" value="1"/>
</dbReference>
<feature type="transmembrane region" description="Helical" evidence="1">
    <location>
        <begin position="61"/>
        <end position="77"/>
    </location>
</feature>
<gene>
    <name evidence="2" type="ORF">vBKpn16P2_82</name>
</gene>
<evidence type="ECO:0000256" key="1">
    <source>
        <dbReference type="SAM" id="Phobius"/>
    </source>
</evidence>
<sequence length="88" mass="9978">MVRKLTKHVGLVPNWKKCWKWASIQISAGGLIVFSAIDVLQNSFNVVPPHILQKIPHGNDIVVWLFVINIAARLIQLKPKDKKDADKE</sequence>
<keyword evidence="1" id="KW-1133">Transmembrane helix</keyword>
<protein>
    <submittedName>
        <fullName evidence="2">Holin</fullName>
    </submittedName>
</protein>
<keyword evidence="1" id="KW-0812">Transmembrane</keyword>
<keyword evidence="1" id="KW-0472">Membrane</keyword>